<dbReference type="OrthoDB" id="9127546at2"/>
<dbReference type="Gene3D" id="3.40.50.2300">
    <property type="match status" value="1"/>
</dbReference>
<dbReference type="SUPFAM" id="SSF52172">
    <property type="entry name" value="CheY-like"/>
    <property type="match status" value="1"/>
</dbReference>
<evidence type="ECO:0000256" key="1">
    <source>
        <dbReference type="ARBA" id="ARBA00022553"/>
    </source>
</evidence>
<feature type="domain" description="Response regulatory" evidence="9">
    <location>
        <begin position="4"/>
        <end position="118"/>
    </location>
</feature>
<proteinExistence type="predicted"/>
<evidence type="ECO:0000256" key="3">
    <source>
        <dbReference type="ARBA" id="ARBA00023015"/>
    </source>
</evidence>
<sequence>MTTSVLIVDDDLAVCDLLSRFLKARGLDVSVLHDGTGLRRRLEYVRPSIVVLDIMMPNMDGIAALRQVRAAGDDIPVIFVTARDSVTDKVEGLELGADDYLAKPFDPRELLARIDTVLRRRAPASTGRPEAVASERFGRFELDFVTRALVSGDERIPLRDSEFALLKVLVRHPYKVLSRVLIHDLVHRDDSTFSDRSLDVPIWRLRRIIEEDPASPRHVQTVRGQGYVFIPDPDGARNTNAAADTATQPAPAASTPDRASTV</sequence>
<feature type="DNA-binding region" description="OmpR/PhoB-type" evidence="7">
    <location>
        <begin position="132"/>
        <end position="231"/>
    </location>
</feature>
<dbReference type="InterPro" id="IPR001867">
    <property type="entry name" value="OmpR/PhoB-type_DNA-bd"/>
</dbReference>
<dbReference type="InterPro" id="IPR039420">
    <property type="entry name" value="WalR-like"/>
</dbReference>
<dbReference type="RefSeq" id="WP_062084806.1">
    <property type="nucleotide sequence ID" value="NZ_FCOK02000010.1"/>
</dbReference>
<dbReference type="InterPro" id="IPR011006">
    <property type="entry name" value="CheY-like_superfamily"/>
</dbReference>
<dbReference type="Gene3D" id="1.10.10.10">
    <property type="entry name" value="Winged helix-like DNA-binding domain superfamily/Winged helix DNA-binding domain"/>
    <property type="match status" value="1"/>
</dbReference>
<evidence type="ECO:0000256" key="8">
    <source>
        <dbReference type="SAM" id="MobiDB-lite"/>
    </source>
</evidence>
<dbReference type="AlphaFoldDB" id="A0A158G6L4"/>
<evidence type="ECO:0000256" key="6">
    <source>
        <dbReference type="PROSITE-ProRule" id="PRU00169"/>
    </source>
</evidence>
<evidence type="ECO:0000256" key="5">
    <source>
        <dbReference type="ARBA" id="ARBA00023163"/>
    </source>
</evidence>
<dbReference type="EMBL" id="FCOK02000010">
    <property type="protein sequence ID" value="SAL27692.1"/>
    <property type="molecule type" value="Genomic_DNA"/>
</dbReference>
<dbReference type="SMART" id="SM00862">
    <property type="entry name" value="Trans_reg_C"/>
    <property type="match status" value="1"/>
</dbReference>
<dbReference type="InterPro" id="IPR001789">
    <property type="entry name" value="Sig_transdc_resp-reg_receiver"/>
</dbReference>
<dbReference type="GO" id="GO:0005829">
    <property type="term" value="C:cytosol"/>
    <property type="evidence" value="ECO:0007669"/>
    <property type="project" value="TreeGrafter"/>
</dbReference>
<name>A0A158G6L4_9BURK</name>
<keyword evidence="4 7" id="KW-0238">DNA-binding</keyword>
<evidence type="ECO:0000259" key="9">
    <source>
        <dbReference type="PROSITE" id="PS50110"/>
    </source>
</evidence>
<keyword evidence="2" id="KW-0902">Two-component regulatory system</keyword>
<dbReference type="GO" id="GO:0032993">
    <property type="term" value="C:protein-DNA complex"/>
    <property type="evidence" value="ECO:0007669"/>
    <property type="project" value="TreeGrafter"/>
</dbReference>
<keyword evidence="1 6" id="KW-0597">Phosphoprotein</keyword>
<gene>
    <name evidence="11" type="ORF">AWB69_02137</name>
</gene>
<dbReference type="GO" id="GO:0000156">
    <property type="term" value="F:phosphorelay response regulator activity"/>
    <property type="evidence" value="ECO:0007669"/>
    <property type="project" value="TreeGrafter"/>
</dbReference>
<dbReference type="Pfam" id="PF00486">
    <property type="entry name" value="Trans_reg_C"/>
    <property type="match status" value="1"/>
</dbReference>
<dbReference type="SMART" id="SM00448">
    <property type="entry name" value="REC"/>
    <property type="match status" value="1"/>
</dbReference>
<evidence type="ECO:0000256" key="2">
    <source>
        <dbReference type="ARBA" id="ARBA00023012"/>
    </source>
</evidence>
<dbReference type="Proteomes" id="UP000054683">
    <property type="component" value="Unassembled WGS sequence"/>
</dbReference>
<dbReference type="Gene3D" id="6.10.250.690">
    <property type="match status" value="1"/>
</dbReference>
<dbReference type="InterPro" id="IPR036388">
    <property type="entry name" value="WH-like_DNA-bd_sf"/>
</dbReference>
<dbReference type="SUPFAM" id="SSF46894">
    <property type="entry name" value="C-terminal effector domain of the bipartite response regulators"/>
    <property type="match status" value="1"/>
</dbReference>
<dbReference type="Pfam" id="PF00072">
    <property type="entry name" value="Response_reg"/>
    <property type="match status" value="1"/>
</dbReference>
<evidence type="ECO:0000313" key="11">
    <source>
        <dbReference type="EMBL" id="SAL27692.1"/>
    </source>
</evidence>
<dbReference type="GO" id="GO:0006355">
    <property type="term" value="P:regulation of DNA-templated transcription"/>
    <property type="evidence" value="ECO:0007669"/>
    <property type="project" value="InterPro"/>
</dbReference>
<dbReference type="CDD" id="cd00383">
    <property type="entry name" value="trans_reg_C"/>
    <property type="match status" value="1"/>
</dbReference>
<dbReference type="PROSITE" id="PS50110">
    <property type="entry name" value="RESPONSE_REGULATORY"/>
    <property type="match status" value="1"/>
</dbReference>
<dbReference type="PROSITE" id="PS51755">
    <property type="entry name" value="OMPR_PHOB"/>
    <property type="match status" value="1"/>
</dbReference>
<dbReference type="PANTHER" id="PTHR48111:SF4">
    <property type="entry name" value="DNA-BINDING DUAL TRANSCRIPTIONAL REGULATOR OMPR"/>
    <property type="match status" value="1"/>
</dbReference>
<feature type="region of interest" description="Disordered" evidence="8">
    <location>
        <begin position="231"/>
        <end position="262"/>
    </location>
</feature>
<organism evidence="11">
    <name type="scientific">Caballeronia udeis</name>
    <dbReference type="NCBI Taxonomy" id="1232866"/>
    <lineage>
        <taxon>Bacteria</taxon>
        <taxon>Pseudomonadati</taxon>
        <taxon>Pseudomonadota</taxon>
        <taxon>Betaproteobacteria</taxon>
        <taxon>Burkholderiales</taxon>
        <taxon>Burkholderiaceae</taxon>
        <taxon>Caballeronia</taxon>
    </lineage>
</organism>
<dbReference type="GO" id="GO:0000976">
    <property type="term" value="F:transcription cis-regulatory region binding"/>
    <property type="evidence" value="ECO:0007669"/>
    <property type="project" value="TreeGrafter"/>
</dbReference>
<evidence type="ECO:0000256" key="7">
    <source>
        <dbReference type="PROSITE-ProRule" id="PRU01091"/>
    </source>
</evidence>
<evidence type="ECO:0000259" key="10">
    <source>
        <dbReference type="PROSITE" id="PS51755"/>
    </source>
</evidence>
<dbReference type="InterPro" id="IPR016032">
    <property type="entry name" value="Sig_transdc_resp-reg_C-effctor"/>
</dbReference>
<feature type="domain" description="OmpR/PhoB-type" evidence="10">
    <location>
        <begin position="132"/>
        <end position="231"/>
    </location>
</feature>
<reference evidence="11" key="1">
    <citation type="submission" date="2016-01" db="EMBL/GenBank/DDBJ databases">
        <authorList>
            <person name="Oliw E.H."/>
        </authorList>
    </citation>
    <scope>NUCLEOTIDE SEQUENCE [LARGE SCALE GENOMIC DNA]</scope>
    <source>
        <strain evidence="11">LMG 27134</strain>
    </source>
</reference>
<accession>A0A158G6L4</accession>
<dbReference type="PANTHER" id="PTHR48111">
    <property type="entry name" value="REGULATOR OF RPOS"/>
    <property type="match status" value="1"/>
</dbReference>
<keyword evidence="3" id="KW-0805">Transcription regulation</keyword>
<feature type="modified residue" description="4-aspartylphosphate" evidence="6">
    <location>
        <position position="53"/>
    </location>
</feature>
<protein>
    <submittedName>
        <fullName evidence="11">Osmolarity response regulator</fullName>
    </submittedName>
</protein>
<keyword evidence="5" id="KW-0804">Transcription</keyword>
<evidence type="ECO:0000256" key="4">
    <source>
        <dbReference type="ARBA" id="ARBA00023125"/>
    </source>
</evidence>
<feature type="compositionally biased region" description="Low complexity" evidence="8">
    <location>
        <begin position="241"/>
        <end position="256"/>
    </location>
</feature>